<gene>
    <name evidence="2" type="ORF">FBUS_10049</name>
</gene>
<accession>A0A8E0VEN5</accession>
<evidence type="ECO:0000313" key="3">
    <source>
        <dbReference type="Proteomes" id="UP000728185"/>
    </source>
</evidence>
<protein>
    <recommendedName>
        <fullName evidence="1">Gem-associated protein 6 Sm-like domain-containing protein</fullName>
    </recommendedName>
</protein>
<proteinExistence type="predicted"/>
<organism evidence="2 3">
    <name type="scientific">Fasciolopsis buskii</name>
    <dbReference type="NCBI Taxonomy" id="27845"/>
    <lineage>
        <taxon>Eukaryota</taxon>
        <taxon>Metazoa</taxon>
        <taxon>Spiralia</taxon>
        <taxon>Lophotrochozoa</taxon>
        <taxon>Platyhelminthes</taxon>
        <taxon>Trematoda</taxon>
        <taxon>Digenea</taxon>
        <taxon>Plagiorchiida</taxon>
        <taxon>Echinostomata</taxon>
        <taxon>Echinostomatoidea</taxon>
        <taxon>Fasciolidae</taxon>
        <taxon>Fasciolopsis</taxon>
    </lineage>
</organism>
<evidence type="ECO:0000313" key="2">
    <source>
        <dbReference type="EMBL" id="KAA0184017.1"/>
    </source>
</evidence>
<dbReference type="Gene3D" id="2.30.30.100">
    <property type="match status" value="1"/>
</dbReference>
<dbReference type="Pfam" id="PF06372">
    <property type="entry name" value="Gemin6"/>
    <property type="match status" value="1"/>
</dbReference>
<dbReference type="Proteomes" id="UP000728185">
    <property type="component" value="Unassembled WGS sequence"/>
</dbReference>
<evidence type="ECO:0000259" key="1">
    <source>
        <dbReference type="Pfam" id="PF06372"/>
    </source>
</evidence>
<dbReference type="AlphaFoldDB" id="A0A8E0VEN5"/>
<feature type="domain" description="Gem-associated protein 6 Sm-like" evidence="1">
    <location>
        <begin position="48"/>
        <end position="105"/>
    </location>
</feature>
<sequence>MLQELATNTQSPTVSFVLSGHVGRENCDGMQVHKFLVCQIMPSESFAVNYIGKRVRIHCESDRTFEGYVFTIDPVSGNYVLFPSLDRPESLIIVSGEMLERVEVNVSLNAIFHVIL</sequence>
<dbReference type="EMBL" id="LUCM01011413">
    <property type="protein sequence ID" value="KAA0184017.1"/>
    <property type="molecule type" value="Genomic_DNA"/>
</dbReference>
<dbReference type="OrthoDB" id="77463at2759"/>
<keyword evidence="3" id="KW-1185">Reference proteome</keyword>
<comment type="caution">
    <text evidence="2">The sequence shown here is derived from an EMBL/GenBank/DDBJ whole genome shotgun (WGS) entry which is preliminary data.</text>
</comment>
<dbReference type="InterPro" id="IPR046857">
    <property type="entry name" value="Gemin6_Sm-like_dom"/>
</dbReference>
<reference evidence="2" key="1">
    <citation type="submission" date="2019-05" db="EMBL/GenBank/DDBJ databases">
        <title>Annotation for the trematode Fasciolopsis buski.</title>
        <authorList>
            <person name="Choi Y.-J."/>
        </authorList>
    </citation>
    <scope>NUCLEOTIDE SEQUENCE</scope>
    <source>
        <strain evidence="2">HT</strain>
        <tissue evidence="2">Whole worm</tissue>
    </source>
</reference>
<name>A0A8E0VEN5_9TREM</name>